<evidence type="ECO:0000256" key="2">
    <source>
        <dbReference type="ARBA" id="ARBA00005498"/>
    </source>
</evidence>
<keyword evidence="7" id="KW-0131">Cell cycle</keyword>
<evidence type="ECO:0000313" key="11">
    <source>
        <dbReference type="EMBL" id="CAK9436726.1"/>
    </source>
</evidence>
<proteinExistence type="inferred from homology"/>
<evidence type="ECO:0000256" key="1">
    <source>
        <dbReference type="ARBA" id="ARBA00004584"/>
    </source>
</evidence>
<feature type="coiled-coil region" evidence="9">
    <location>
        <begin position="308"/>
        <end position="360"/>
    </location>
</feature>
<dbReference type="Proteomes" id="UP001497383">
    <property type="component" value="Chromosome 6"/>
</dbReference>
<evidence type="ECO:0000256" key="6">
    <source>
        <dbReference type="ARBA" id="ARBA00023054"/>
    </source>
</evidence>
<dbReference type="RefSeq" id="XP_066828186.1">
    <property type="nucleotide sequence ID" value="XM_066971115.1"/>
</dbReference>
<protein>
    <recommendedName>
        <fullName evidence="10">Kinetochore protein Nuf2 N-terminal domain-containing protein</fullName>
    </recommendedName>
</protein>
<evidence type="ECO:0000256" key="9">
    <source>
        <dbReference type="SAM" id="Coils"/>
    </source>
</evidence>
<evidence type="ECO:0000256" key="7">
    <source>
        <dbReference type="ARBA" id="ARBA00023306"/>
    </source>
</evidence>
<gene>
    <name evidence="11" type="ORF">LODBEIA_P12480</name>
    <name evidence="12" type="ORF">LODBEIA_P48180</name>
    <name evidence="13" type="ORF">LODBEIA_P56810</name>
</gene>
<evidence type="ECO:0000256" key="3">
    <source>
        <dbReference type="ARBA" id="ARBA00022454"/>
    </source>
</evidence>
<dbReference type="EMBL" id="OZ022406">
    <property type="protein sequence ID" value="CAK9436726.1"/>
    <property type="molecule type" value="Genomic_DNA"/>
</dbReference>
<keyword evidence="3" id="KW-0158">Chromosome</keyword>
<dbReference type="InterPro" id="IPR005549">
    <property type="entry name" value="Kinetochore_Nuf2_N"/>
</dbReference>
<dbReference type="Pfam" id="PF03800">
    <property type="entry name" value="Nuf2"/>
    <property type="match status" value="2"/>
</dbReference>
<keyword evidence="5" id="KW-0498">Mitosis</keyword>
<keyword evidence="4" id="KW-0132">Cell division</keyword>
<dbReference type="Proteomes" id="UP001497383">
    <property type="component" value="Chromosome 7"/>
</dbReference>
<evidence type="ECO:0000256" key="5">
    <source>
        <dbReference type="ARBA" id="ARBA00022776"/>
    </source>
</evidence>
<comment type="subcellular location">
    <subcellularLocation>
        <location evidence="1">Chromosome</location>
        <location evidence="1">Centromere</location>
    </subcellularLocation>
</comment>
<evidence type="ECO:0000256" key="4">
    <source>
        <dbReference type="ARBA" id="ARBA00022618"/>
    </source>
</evidence>
<evidence type="ECO:0000259" key="10">
    <source>
        <dbReference type="Pfam" id="PF03800"/>
    </source>
</evidence>
<dbReference type="InterPro" id="IPR038275">
    <property type="entry name" value="Nuf2_N_sf"/>
</dbReference>
<name>A0ABP0ZTL7_9ASCO</name>
<evidence type="ECO:0000313" key="14">
    <source>
        <dbReference type="Proteomes" id="UP001497383"/>
    </source>
</evidence>
<sequence>MARDRFPLLSPQEIATCLQECDFAISEAQVSRPTRAAIEPVIAECVHLFMGIDERSLDVEKTLLLYKLAERFFKNIGVSDLLVGDITRPQPRRTQRLLSALVNYIRFREQLSQEFENKAHEAEAVVEAVEAGDARARELMEQIQSFPQTSFDHVRVYNRRLEGRLRAMKQEQLGLTREHEAYRGRKRELAAKAEDVEFLLGEVQEQVEEVKAVLSLDVSVVERVVDDLRGEATAQAQAAATLELRFSRLGRTVDAVQVTKVKVRELVKLAEEVARAKELQEQSHQALVRAEDELGRVRREETDVAEMYSVARKQLDRTRRKAEDTQAQLEQQVKQLAEGLKSAQAELDSSIARQADMREQSEATVERIAGRVRETNTIEEEFVREARAVEARMGELGLVLRRYMDAI</sequence>
<feature type="domain" description="Kinetochore protein Nuf2 N-terminal" evidence="10">
    <location>
        <begin position="62"/>
        <end position="122"/>
    </location>
</feature>
<comment type="similarity">
    <text evidence="2">Belongs to the NUF2 family.</text>
</comment>
<keyword evidence="14" id="KW-1185">Reference proteome</keyword>
<feature type="domain" description="Kinetochore protein Nuf2 N-terminal" evidence="10">
    <location>
        <begin position="4"/>
        <end position="59"/>
    </location>
</feature>
<organism evidence="13 14">
    <name type="scientific">Lodderomyces beijingensis</name>
    <dbReference type="NCBI Taxonomy" id="1775926"/>
    <lineage>
        <taxon>Eukaryota</taxon>
        <taxon>Fungi</taxon>
        <taxon>Dikarya</taxon>
        <taxon>Ascomycota</taxon>
        <taxon>Saccharomycotina</taxon>
        <taxon>Pichiomycetes</taxon>
        <taxon>Debaryomycetaceae</taxon>
        <taxon>Candida/Lodderomyces clade</taxon>
        <taxon>Lodderomyces</taxon>
    </lineage>
</organism>
<accession>A0ABP0ZTL7</accession>
<reference evidence="13 14" key="1">
    <citation type="submission" date="2024-03" db="EMBL/GenBank/DDBJ databases">
        <authorList>
            <person name="Brejova B."/>
        </authorList>
    </citation>
    <scope>NUCLEOTIDE SEQUENCE [LARGE SCALE GENOMIC DNA]</scope>
    <source>
        <strain evidence="13 14">CBS 14171</strain>
    </source>
</reference>
<evidence type="ECO:0000256" key="8">
    <source>
        <dbReference type="ARBA" id="ARBA00023328"/>
    </source>
</evidence>
<keyword evidence="6 9" id="KW-0175">Coiled coil</keyword>
<dbReference type="GeneID" id="92206444"/>
<dbReference type="Proteomes" id="UP001497383">
    <property type="component" value="Chromosome 2"/>
</dbReference>
<dbReference type="Gene3D" id="1.10.418.60">
    <property type="entry name" value="Ncd80 complex, Nuf2 subunit"/>
    <property type="match status" value="1"/>
</dbReference>
<evidence type="ECO:0000313" key="13">
    <source>
        <dbReference type="EMBL" id="CAK9441813.1"/>
    </source>
</evidence>
<dbReference type="EMBL" id="OZ022410">
    <property type="protein sequence ID" value="CAK9440949.1"/>
    <property type="molecule type" value="Genomic_DNA"/>
</dbReference>
<dbReference type="EMBL" id="OZ022411">
    <property type="protein sequence ID" value="CAK9441813.1"/>
    <property type="molecule type" value="Genomic_DNA"/>
</dbReference>
<evidence type="ECO:0000313" key="12">
    <source>
        <dbReference type="EMBL" id="CAK9440949.1"/>
    </source>
</evidence>
<keyword evidence="8" id="KW-0137">Centromere</keyword>